<feature type="transmembrane region" description="Helical" evidence="2">
    <location>
        <begin position="61"/>
        <end position="81"/>
    </location>
</feature>
<dbReference type="Proteomes" id="UP000216004">
    <property type="component" value="Unassembled WGS sequence"/>
</dbReference>
<feature type="compositionally biased region" description="Polar residues" evidence="1">
    <location>
        <begin position="9"/>
        <end position="18"/>
    </location>
</feature>
<reference evidence="3 4" key="1">
    <citation type="journal article" date="2017" name="BMC Genomics">
        <title>Comparative genomic and phylogenomic analyses of the Bifidobacteriaceae family.</title>
        <authorList>
            <person name="Lugli G.A."/>
            <person name="Milani C."/>
            <person name="Turroni F."/>
            <person name="Duranti S."/>
            <person name="Mancabelli L."/>
            <person name="Mangifesta M."/>
            <person name="Ferrario C."/>
            <person name="Modesto M."/>
            <person name="Mattarelli P."/>
            <person name="Jiri K."/>
            <person name="van Sinderen D."/>
            <person name="Ventura M."/>
        </authorList>
    </citation>
    <scope>NUCLEOTIDE SEQUENCE [LARGE SCALE GENOMIC DNA]</scope>
    <source>
        <strain evidence="3 4">DSM 22924</strain>
    </source>
</reference>
<protein>
    <recommendedName>
        <fullName evidence="5">Tryptophan-rich sensory protein</fullName>
    </recommendedName>
</protein>
<keyword evidence="2" id="KW-0812">Transmembrane</keyword>
<feature type="transmembrane region" description="Helical" evidence="2">
    <location>
        <begin position="140"/>
        <end position="161"/>
    </location>
</feature>
<feature type="transmembrane region" description="Helical" evidence="2">
    <location>
        <begin position="109"/>
        <end position="128"/>
    </location>
</feature>
<dbReference type="PANTHER" id="PTHR33802">
    <property type="entry name" value="SI:CH211-161H7.5-RELATED"/>
    <property type="match status" value="1"/>
</dbReference>
<feature type="transmembrane region" description="Helical" evidence="2">
    <location>
        <begin position="238"/>
        <end position="258"/>
    </location>
</feature>
<keyword evidence="2" id="KW-1133">Transmembrane helix</keyword>
<evidence type="ECO:0000313" key="4">
    <source>
        <dbReference type="Proteomes" id="UP000216004"/>
    </source>
</evidence>
<keyword evidence="2" id="KW-0472">Membrane</keyword>
<dbReference type="InterPro" id="IPR038330">
    <property type="entry name" value="TspO/MBR-related_sf"/>
</dbReference>
<evidence type="ECO:0008006" key="5">
    <source>
        <dbReference type="Google" id="ProtNLM"/>
    </source>
</evidence>
<feature type="transmembrane region" description="Helical" evidence="2">
    <location>
        <begin position="209"/>
        <end position="232"/>
    </location>
</feature>
<evidence type="ECO:0000313" key="3">
    <source>
        <dbReference type="EMBL" id="OZG50924.1"/>
    </source>
</evidence>
<sequence length="316" mass="35435">MSSHDEVHTQSPQATEPANPSIDRKAFNSQQIKTPSVLEAEQSAHESMAETDARAERRWKLIETVILWASWIIMVGFNAYAEIFRLFGTTTGQIAKEQNVWFMPDGPAFAIWGLIYIGLGVWLIRFCIAGPSRKRLGKLPITLSGLIFVGTCILNIAWLSFWHLRSYTISLILICALTVMVWLLYVQVRRDANQQHTSQAASLLDWGPLSLYGSWLVVASILNACYVVEVLSGGISDVIQAFEVIILLCLLLIVSFLMEQKAKDWVFGLVVFWSAVNIGLRLFAHSMSLGIFIIVLAAVGDLITYFPWGTFKLVHR</sequence>
<gene>
    <name evidence="3" type="ORF">BOCO_0110</name>
</gene>
<feature type="transmembrane region" description="Helical" evidence="2">
    <location>
        <begin position="167"/>
        <end position="188"/>
    </location>
</feature>
<feature type="transmembrane region" description="Helical" evidence="2">
    <location>
        <begin position="289"/>
        <end position="308"/>
    </location>
</feature>
<keyword evidence="4" id="KW-1185">Reference proteome</keyword>
<dbReference type="AlphaFoldDB" id="A0A261EVM9"/>
<feature type="transmembrane region" description="Helical" evidence="2">
    <location>
        <begin position="265"/>
        <end position="283"/>
    </location>
</feature>
<evidence type="ECO:0000256" key="2">
    <source>
        <dbReference type="SAM" id="Phobius"/>
    </source>
</evidence>
<dbReference type="Gene3D" id="1.20.1260.100">
    <property type="entry name" value="TspO/MBR protein"/>
    <property type="match status" value="1"/>
</dbReference>
<name>A0A261EVM9_9BIFI</name>
<accession>A0A261EVM9</accession>
<feature type="region of interest" description="Disordered" evidence="1">
    <location>
        <begin position="1"/>
        <end position="26"/>
    </location>
</feature>
<proteinExistence type="predicted"/>
<comment type="caution">
    <text evidence="3">The sequence shown here is derived from an EMBL/GenBank/DDBJ whole genome shotgun (WGS) entry which is preliminary data.</text>
</comment>
<dbReference type="PANTHER" id="PTHR33802:SF1">
    <property type="entry name" value="XK-RELATED PROTEIN"/>
    <property type="match status" value="1"/>
</dbReference>
<dbReference type="OrthoDB" id="5189031at2"/>
<dbReference type="EMBL" id="MWWS01000002">
    <property type="protein sequence ID" value="OZG50924.1"/>
    <property type="molecule type" value="Genomic_DNA"/>
</dbReference>
<dbReference type="RefSeq" id="WP_094722167.1">
    <property type="nucleotide sequence ID" value="NZ_MWWS01000002.1"/>
</dbReference>
<evidence type="ECO:0000256" key="1">
    <source>
        <dbReference type="SAM" id="MobiDB-lite"/>
    </source>
</evidence>
<organism evidence="3 4">
    <name type="scientific">Bombiscardovia coagulans</name>
    <dbReference type="NCBI Taxonomy" id="686666"/>
    <lineage>
        <taxon>Bacteria</taxon>
        <taxon>Bacillati</taxon>
        <taxon>Actinomycetota</taxon>
        <taxon>Actinomycetes</taxon>
        <taxon>Bifidobacteriales</taxon>
        <taxon>Bifidobacteriaceae</taxon>
        <taxon>Bombiscardovia</taxon>
    </lineage>
</organism>